<feature type="transmembrane region" description="Helical" evidence="6">
    <location>
        <begin position="323"/>
        <end position="342"/>
    </location>
</feature>
<dbReference type="EMBL" id="BGPR01000652">
    <property type="protein sequence ID" value="GBM30138.1"/>
    <property type="molecule type" value="Genomic_DNA"/>
</dbReference>
<dbReference type="Proteomes" id="UP000499080">
    <property type="component" value="Unassembled WGS sequence"/>
</dbReference>
<feature type="transmembrane region" description="Helical" evidence="6">
    <location>
        <begin position="104"/>
        <end position="123"/>
    </location>
</feature>
<feature type="transmembrane region" description="Helical" evidence="6">
    <location>
        <begin position="549"/>
        <end position="569"/>
    </location>
</feature>
<dbReference type="InterPro" id="IPR024989">
    <property type="entry name" value="MFS_assoc_dom"/>
</dbReference>
<organism evidence="8 9">
    <name type="scientific">Araneus ventricosus</name>
    <name type="common">Orbweaver spider</name>
    <name type="synonym">Epeira ventricosa</name>
    <dbReference type="NCBI Taxonomy" id="182803"/>
    <lineage>
        <taxon>Eukaryota</taxon>
        <taxon>Metazoa</taxon>
        <taxon>Ecdysozoa</taxon>
        <taxon>Arthropoda</taxon>
        <taxon>Chelicerata</taxon>
        <taxon>Arachnida</taxon>
        <taxon>Araneae</taxon>
        <taxon>Araneomorphae</taxon>
        <taxon>Entelegynae</taxon>
        <taxon>Araneoidea</taxon>
        <taxon>Araneidae</taxon>
        <taxon>Araneus</taxon>
    </lineage>
</organism>
<name>A0A4Y2EPP8_ARAVE</name>
<evidence type="ECO:0000313" key="9">
    <source>
        <dbReference type="Proteomes" id="UP000499080"/>
    </source>
</evidence>
<feature type="transmembrane region" description="Helical" evidence="6">
    <location>
        <begin position="348"/>
        <end position="370"/>
    </location>
</feature>
<comment type="similarity">
    <text evidence="2">Belongs to the major facilitator superfamily. MFSD6 family.</text>
</comment>
<reference evidence="8 9" key="1">
    <citation type="journal article" date="2019" name="Sci. Rep.">
        <title>Orb-weaving spider Araneus ventricosus genome elucidates the spidroin gene catalogue.</title>
        <authorList>
            <person name="Kono N."/>
            <person name="Nakamura H."/>
            <person name="Ohtoshi R."/>
            <person name="Moran D.A.P."/>
            <person name="Shinohara A."/>
            <person name="Yoshida Y."/>
            <person name="Fujiwara M."/>
            <person name="Mori M."/>
            <person name="Tomita M."/>
            <person name="Arakawa K."/>
        </authorList>
    </citation>
    <scope>NUCLEOTIDE SEQUENCE [LARGE SCALE GENOMIC DNA]</scope>
</reference>
<feature type="transmembrane region" description="Helical" evidence="6">
    <location>
        <begin position="517"/>
        <end position="537"/>
    </location>
</feature>
<keyword evidence="4 6" id="KW-1133">Transmembrane helix</keyword>
<keyword evidence="3 6" id="KW-0812">Transmembrane</keyword>
<evidence type="ECO:0000256" key="5">
    <source>
        <dbReference type="ARBA" id="ARBA00023136"/>
    </source>
</evidence>
<protein>
    <submittedName>
        <fullName evidence="8">Major facilitator superfamily domain-containing protein 6</fullName>
    </submittedName>
</protein>
<feature type="transmembrane region" description="Helical" evidence="6">
    <location>
        <begin position="428"/>
        <end position="448"/>
    </location>
</feature>
<feature type="transmembrane region" description="Helical" evidence="6">
    <location>
        <begin position="43"/>
        <end position="63"/>
    </location>
</feature>
<dbReference type="GO" id="GO:0016020">
    <property type="term" value="C:membrane"/>
    <property type="evidence" value="ECO:0007669"/>
    <property type="project" value="UniProtKB-SubCell"/>
</dbReference>
<evidence type="ECO:0000313" key="8">
    <source>
        <dbReference type="EMBL" id="GBM30138.1"/>
    </source>
</evidence>
<feature type="transmembrane region" description="Helical" evidence="6">
    <location>
        <begin position="486"/>
        <end position="505"/>
    </location>
</feature>
<feature type="transmembrane region" description="Helical" evidence="6">
    <location>
        <begin position="69"/>
        <end position="92"/>
    </location>
</feature>
<feature type="transmembrane region" description="Helical" evidence="6">
    <location>
        <begin position="391"/>
        <end position="416"/>
    </location>
</feature>
<dbReference type="InterPro" id="IPR051717">
    <property type="entry name" value="MFS_MFSD6"/>
</dbReference>
<evidence type="ECO:0000256" key="1">
    <source>
        <dbReference type="ARBA" id="ARBA00004141"/>
    </source>
</evidence>
<dbReference type="InterPro" id="IPR036259">
    <property type="entry name" value="MFS_trans_sf"/>
</dbReference>
<evidence type="ECO:0000256" key="2">
    <source>
        <dbReference type="ARBA" id="ARBA00005241"/>
    </source>
</evidence>
<keyword evidence="9" id="KW-1185">Reference proteome</keyword>
<feature type="transmembrane region" description="Helical" evidence="6">
    <location>
        <begin position="455"/>
        <end position="474"/>
    </location>
</feature>
<dbReference type="PANTHER" id="PTHR16172:SF30">
    <property type="entry name" value="SUGAR BABY, ISOFORM C"/>
    <property type="match status" value="1"/>
</dbReference>
<comment type="caution">
    <text evidence="8">The sequence shown here is derived from an EMBL/GenBank/DDBJ whole genome shotgun (WGS) entry which is preliminary data.</text>
</comment>
<evidence type="ECO:0000256" key="4">
    <source>
        <dbReference type="ARBA" id="ARBA00022989"/>
    </source>
</evidence>
<evidence type="ECO:0000256" key="6">
    <source>
        <dbReference type="SAM" id="Phobius"/>
    </source>
</evidence>
<feature type="domain" description="Major facilitator superfamily associated" evidence="7">
    <location>
        <begin position="39"/>
        <end position="549"/>
    </location>
</feature>
<dbReference type="OrthoDB" id="7531894at2759"/>
<dbReference type="PANTHER" id="PTHR16172">
    <property type="entry name" value="MAJOR FACILITATOR SUPERFAMILY DOMAIN-CONTAINING PROTEIN 6-LIKE"/>
    <property type="match status" value="1"/>
</dbReference>
<comment type="subcellular location">
    <subcellularLocation>
        <location evidence="1">Membrane</location>
        <topology evidence="1">Multi-pass membrane protein</topology>
    </subcellularLocation>
</comment>
<gene>
    <name evidence="8" type="primary">Mfsd6_1</name>
    <name evidence="8" type="ORF">AVEN_78530_1</name>
</gene>
<keyword evidence="5 6" id="KW-0472">Membrane</keyword>
<dbReference type="Pfam" id="PF12832">
    <property type="entry name" value="MFS_1_like"/>
    <property type="match status" value="1"/>
</dbReference>
<dbReference type="Gene3D" id="1.20.1250.20">
    <property type="entry name" value="MFS general substrate transporter like domains"/>
    <property type="match status" value="3"/>
</dbReference>
<sequence length="584" mass="65257">MVSQENGKNGEVYTIPSKSAVQKTAEIRKKFWHIDREMIRFKLHFFLFIGALGTSLPYITIFAKNRIGITASSLAAILTTQQFLFIFTKPVIGYIADYFNKLKAIICILSIVQTIFFFLLLTIPKIQKGEEQAIQINNTHFLNSYKYLNSSQLHVNCTSIEDDSPFSEDLSYFRNSKDIEFCFISMDYLSKLSDECLNPDLEAKTINEVLVLYNNTENSLSPKGKVNSSLSISLYSNLLSTCKVCCKSARKCKNIECEIPKENQKEVSSERKIVSDFETYQFWVYAVLTTIAMGCTNGLFTLSDTACCESVEKTGAQFGRQRLYGAVGWGLMSPVGGLLNDYTNDFTAAWILMAVMSIVSLLNILKLDLVKPKFSKNLLKDIGAVLKSKEFLAFKLCVFLNGIGTGVLWFYLLWYLTTIGGSRFLCGMVQFVQCFVGELPFMFFSGWVIKKIGHFNVLTLALMSYCIRFLWYSHLSNPWLVLPAEGLHGFTYGIFYTSVASYAKLSAKPGTEATTQAVLFTAHEGLGAGIGCIVAGLGFDNFGGHNTFFFLSVFSGCGMILSIILHLCIRGLKGSYDVTTSLHT</sequence>
<evidence type="ECO:0000256" key="3">
    <source>
        <dbReference type="ARBA" id="ARBA00022692"/>
    </source>
</evidence>
<proteinExistence type="inferred from homology"/>
<dbReference type="SUPFAM" id="SSF103473">
    <property type="entry name" value="MFS general substrate transporter"/>
    <property type="match status" value="1"/>
</dbReference>
<feature type="transmembrane region" description="Helical" evidence="6">
    <location>
        <begin position="282"/>
        <end position="302"/>
    </location>
</feature>
<dbReference type="AlphaFoldDB" id="A0A4Y2EPP8"/>
<evidence type="ECO:0000259" key="7">
    <source>
        <dbReference type="Pfam" id="PF12832"/>
    </source>
</evidence>
<accession>A0A4Y2EPP8</accession>